<dbReference type="AlphaFoldDB" id="A0ABD1VX20"/>
<gene>
    <name evidence="2" type="ORF">Adt_02911</name>
</gene>
<accession>A0ABD1VX20</accession>
<reference evidence="3" key="1">
    <citation type="submission" date="2024-07" db="EMBL/GenBank/DDBJ databases">
        <title>Two chromosome-level genome assemblies of Korean endemic species Abeliophyllum distichum and Forsythia ovata (Oleaceae).</title>
        <authorList>
            <person name="Jang H."/>
        </authorList>
    </citation>
    <scope>NUCLEOTIDE SEQUENCE [LARGE SCALE GENOMIC DNA]</scope>
</reference>
<feature type="region of interest" description="Disordered" evidence="1">
    <location>
        <begin position="98"/>
        <end position="186"/>
    </location>
</feature>
<name>A0ABD1VX20_9LAMI</name>
<organism evidence="2 3">
    <name type="scientific">Abeliophyllum distichum</name>
    <dbReference type="NCBI Taxonomy" id="126358"/>
    <lineage>
        <taxon>Eukaryota</taxon>
        <taxon>Viridiplantae</taxon>
        <taxon>Streptophyta</taxon>
        <taxon>Embryophyta</taxon>
        <taxon>Tracheophyta</taxon>
        <taxon>Spermatophyta</taxon>
        <taxon>Magnoliopsida</taxon>
        <taxon>eudicotyledons</taxon>
        <taxon>Gunneridae</taxon>
        <taxon>Pentapetalae</taxon>
        <taxon>asterids</taxon>
        <taxon>lamiids</taxon>
        <taxon>Lamiales</taxon>
        <taxon>Oleaceae</taxon>
        <taxon>Forsythieae</taxon>
        <taxon>Abeliophyllum</taxon>
    </lineage>
</organism>
<feature type="region of interest" description="Disordered" evidence="1">
    <location>
        <begin position="57"/>
        <end position="86"/>
    </location>
</feature>
<feature type="compositionally biased region" description="Polar residues" evidence="1">
    <location>
        <begin position="98"/>
        <end position="108"/>
    </location>
</feature>
<dbReference type="Proteomes" id="UP001604336">
    <property type="component" value="Unassembled WGS sequence"/>
</dbReference>
<comment type="caution">
    <text evidence="2">The sequence shown here is derived from an EMBL/GenBank/DDBJ whole genome shotgun (WGS) entry which is preliminary data.</text>
</comment>
<dbReference type="EMBL" id="JBFOLK010000001">
    <property type="protein sequence ID" value="KAL2541933.1"/>
    <property type="molecule type" value="Genomic_DNA"/>
</dbReference>
<keyword evidence="3" id="KW-1185">Reference proteome</keyword>
<evidence type="ECO:0000313" key="2">
    <source>
        <dbReference type="EMBL" id="KAL2541933.1"/>
    </source>
</evidence>
<protein>
    <submittedName>
        <fullName evidence="2">Uncharacterized protein</fullName>
    </submittedName>
</protein>
<sequence length="186" mass="20033">MEAFLSWPGDSSVFSVTLFSLSLGHREQSMEKGSHIRDMNNGGRERLGLGRLLLPPDFGTTSTSERLPRPNKGPSQVPRRHKPSEGLLNLQNALETCRQSPLSRTSENGKVVSISGLRQSAGRGTGKCRTAVRGGVSWSRTRSRRLSRQSSGRSAADESCKSGRSAPAAVDTQQDRQQVDSAVGSG</sequence>
<evidence type="ECO:0000256" key="1">
    <source>
        <dbReference type="SAM" id="MobiDB-lite"/>
    </source>
</evidence>
<proteinExistence type="predicted"/>
<evidence type="ECO:0000313" key="3">
    <source>
        <dbReference type="Proteomes" id="UP001604336"/>
    </source>
</evidence>